<comment type="catalytic activity">
    <reaction evidence="13">
        <text>a lipid A disaccharide + ATP = a lipid IVA + ADP + H(+)</text>
        <dbReference type="Rhea" id="RHEA:67840"/>
        <dbReference type="ChEBI" id="CHEBI:15378"/>
        <dbReference type="ChEBI" id="CHEBI:30616"/>
        <dbReference type="ChEBI" id="CHEBI:176343"/>
        <dbReference type="ChEBI" id="CHEBI:176425"/>
        <dbReference type="ChEBI" id="CHEBI:456216"/>
        <dbReference type="EC" id="2.7.1.130"/>
    </reaction>
</comment>
<dbReference type="GO" id="GO:0009245">
    <property type="term" value="P:lipid A biosynthetic process"/>
    <property type="evidence" value="ECO:0007669"/>
    <property type="project" value="UniProtKB-UniRule"/>
</dbReference>
<dbReference type="GO" id="GO:0005886">
    <property type="term" value="C:plasma membrane"/>
    <property type="evidence" value="ECO:0007669"/>
    <property type="project" value="TreeGrafter"/>
</dbReference>
<evidence type="ECO:0000256" key="2">
    <source>
        <dbReference type="ARBA" id="ARBA00004870"/>
    </source>
</evidence>
<sequence>MKAPAFWATGGWPALALTPASWLWRVGAGLRKATTTPYRPSVPLICVGNATAGGAGKTPTVLAVAGDLLARGRRVGLLSRGHGGRLTGPVRVDPARHAAADVGDEPLLLAGTAPTVIARDRAAGARLLEQIGVDVIVMDDGLQNPSLAPTLCLLVVDGGAGIGNGRLIPAGPLREPWRDALEKSDAVVLIGEDRTGIAARIGDGCPVLRAVLEPAPAALALRARRVLGFAGIGRPDKFRETLTGLGAEIVGFRAFDDHHPYRPLEVMELVERAVAENAIAVTTAKDAVRLPAEARAMVTVVDVSLAWRDPAAARAVLARAVV</sequence>
<feature type="binding site" evidence="13">
    <location>
        <begin position="51"/>
        <end position="58"/>
    </location>
    <ligand>
        <name>ATP</name>
        <dbReference type="ChEBI" id="CHEBI:30616"/>
    </ligand>
</feature>
<evidence type="ECO:0000313" key="15">
    <source>
        <dbReference type="Proteomes" id="UP000198615"/>
    </source>
</evidence>
<dbReference type="AlphaFoldDB" id="A0A8G2BIG4"/>
<dbReference type="Proteomes" id="UP000198615">
    <property type="component" value="Unassembled WGS sequence"/>
</dbReference>
<comment type="caution">
    <text evidence="14">The sequence shown here is derived from an EMBL/GenBank/DDBJ whole genome shotgun (WGS) entry which is preliminary data.</text>
</comment>
<dbReference type="InterPro" id="IPR003758">
    <property type="entry name" value="LpxK"/>
</dbReference>
<accession>A0A8G2BIG4</accession>
<comment type="function">
    <text evidence="1 13">Transfers the gamma-phosphate of ATP to the 4'-position of a tetraacyldisaccharide 1-phosphate intermediate (termed DS-1-P) to form tetraacyldisaccharide 1,4'-bis-phosphate (lipid IVA).</text>
</comment>
<dbReference type="EMBL" id="FNBW01000006">
    <property type="protein sequence ID" value="SDF78596.1"/>
    <property type="molecule type" value="Genomic_DNA"/>
</dbReference>
<dbReference type="HAMAP" id="MF_00409">
    <property type="entry name" value="LpxK"/>
    <property type="match status" value="1"/>
</dbReference>
<evidence type="ECO:0000256" key="11">
    <source>
        <dbReference type="ARBA" id="ARBA00023098"/>
    </source>
</evidence>
<evidence type="ECO:0000256" key="6">
    <source>
        <dbReference type="ARBA" id="ARBA00022556"/>
    </source>
</evidence>
<dbReference type="Pfam" id="PF02606">
    <property type="entry name" value="LpxK"/>
    <property type="match status" value="1"/>
</dbReference>
<dbReference type="UniPathway" id="UPA00359">
    <property type="reaction ID" value="UER00482"/>
</dbReference>
<dbReference type="InterPro" id="IPR027417">
    <property type="entry name" value="P-loop_NTPase"/>
</dbReference>
<evidence type="ECO:0000256" key="3">
    <source>
        <dbReference type="ARBA" id="ARBA00012071"/>
    </source>
</evidence>
<reference evidence="14 15" key="1">
    <citation type="submission" date="2016-10" db="EMBL/GenBank/DDBJ databases">
        <authorList>
            <person name="Varghese N."/>
            <person name="Submissions S."/>
        </authorList>
    </citation>
    <scope>NUCLEOTIDE SEQUENCE [LARGE SCALE GENOMIC DNA]</scope>
    <source>
        <strain evidence="14 15">DSM 18839</strain>
    </source>
</reference>
<evidence type="ECO:0000256" key="9">
    <source>
        <dbReference type="ARBA" id="ARBA00022777"/>
    </source>
</evidence>
<comment type="similarity">
    <text evidence="13">Belongs to the LpxK family.</text>
</comment>
<evidence type="ECO:0000256" key="1">
    <source>
        <dbReference type="ARBA" id="ARBA00002274"/>
    </source>
</evidence>
<dbReference type="OrthoDB" id="9766423at2"/>
<keyword evidence="7 13" id="KW-0808">Transferase</keyword>
<dbReference type="GO" id="GO:0009029">
    <property type="term" value="F:lipid-A 4'-kinase activity"/>
    <property type="evidence" value="ECO:0007669"/>
    <property type="project" value="UniProtKB-UniRule"/>
</dbReference>
<keyword evidence="5 13" id="KW-0444">Lipid biosynthesis</keyword>
<proteinExistence type="inferred from homology"/>
<organism evidence="14 15">
    <name type="scientific">Thalassobaculum litoreum DSM 18839</name>
    <dbReference type="NCBI Taxonomy" id="1123362"/>
    <lineage>
        <taxon>Bacteria</taxon>
        <taxon>Pseudomonadati</taxon>
        <taxon>Pseudomonadota</taxon>
        <taxon>Alphaproteobacteria</taxon>
        <taxon>Rhodospirillales</taxon>
        <taxon>Thalassobaculaceae</taxon>
        <taxon>Thalassobaculum</taxon>
    </lineage>
</organism>
<evidence type="ECO:0000256" key="13">
    <source>
        <dbReference type="HAMAP-Rule" id="MF_00409"/>
    </source>
</evidence>
<dbReference type="PANTHER" id="PTHR42724:SF1">
    <property type="entry name" value="TETRAACYLDISACCHARIDE 4'-KINASE, MITOCHONDRIAL-RELATED"/>
    <property type="match status" value="1"/>
</dbReference>
<keyword evidence="10 13" id="KW-0067">ATP-binding</keyword>
<dbReference type="PANTHER" id="PTHR42724">
    <property type="entry name" value="TETRAACYLDISACCHARIDE 4'-KINASE"/>
    <property type="match status" value="1"/>
</dbReference>
<keyword evidence="8 13" id="KW-0547">Nucleotide-binding</keyword>
<dbReference type="SUPFAM" id="SSF52540">
    <property type="entry name" value="P-loop containing nucleoside triphosphate hydrolases"/>
    <property type="match status" value="1"/>
</dbReference>
<keyword evidence="11 13" id="KW-0443">Lipid metabolism</keyword>
<dbReference type="RefSeq" id="WP_093150461.1">
    <property type="nucleotide sequence ID" value="NZ_FNBW01000006.1"/>
</dbReference>
<dbReference type="EC" id="2.7.1.130" evidence="3 13"/>
<comment type="pathway">
    <text evidence="2 13">Glycolipid biosynthesis; lipid IV(A) biosynthesis; lipid IV(A) from (3R)-3-hydroxytetradecanoyl-[acyl-carrier-protein] and UDP-N-acetyl-alpha-D-glucosamine: step 6/6.</text>
</comment>
<evidence type="ECO:0000256" key="8">
    <source>
        <dbReference type="ARBA" id="ARBA00022741"/>
    </source>
</evidence>
<keyword evidence="6 13" id="KW-0441">Lipid A biosynthesis</keyword>
<name>A0A8G2BIG4_9PROT</name>
<evidence type="ECO:0000256" key="7">
    <source>
        <dbReference type="ARBA" id="ARBA00022679"/>
    </source>
</evidence>
<gene>
    <name evidence="13" type="primary">lpxK</name>
    <name evidence="14" type="ORF">SAMN05660686_02372</name>
</gene>
<evidence type="ECO:0000256" key="12">
    <source>
        <dbReference type="ARBA" id="ARBA00029757"/>
    </source>
</evidence>
<keyword evidence="15" id="KW-1185">Reference proteome</keyword>
<evidence type="ECO:0000313" key="14">
    <source>
        <dbReference type="EMBL" id="SDF78596.1"/>
    </source>
</evidence>
<evidence type="ECO:0000256" key="10">
    <source>
        <dbReference type="ARBA" id="ARBA00022840"/>
    </source>
</evidence>
<evidence type="ECO:0000256" key="4">
    <source>
        <dbReference type="ARBA" id="ARBA00016436"/>
    </source>
</evidence>
<evidence type="ECO:0000256" key="5">
    <source>
        <dbReference type="ARBA" id="ARBA00022516"/>
    </source>
</evidence>
<dbReference type="NCBIfam" id="TIGR00682">
    <property type="entry name" value="lpxK"/>
    <property type="match status" value="1"/>
</dbReference>
<keyword evidence="9 13" id="KW-0418">Kinase</keyword>
<dbReference type="GO" id="GO:0009244">
    <property type="term" value="P:lipopolysaccharide core region biosynthetic process"/>
    <property type="evidence" value="ECO:0007669"/>
    <property type="project" value="TreeGrafter"/>
</dbReference>
<protein>
    <recommendedName>
        <fullName evidence="4 13">Tetraacyldisaccharide 4'-kinase</fullName>
        <ecNumber evidence="3 13">2.7.1.130</ecNumber>
    </recommendedName>
    <alternativeName>
        <fullName evidence="12 13">Lipid A 4'-kinase</fullName>
    </alternativeName>
</protein>
<dbReference type="GO" id="GO:0005524">
    <property type="term" value="F:ATP binding"/>
    <property type="evidence" value="ECO:0007669"/>
    <property type="project" value="UniProtKB-UniRule"/>
</dbReference>